<dbReference type="AlphaFoldDB" id="A0A2V4NMD5"/>
<dbReference type="RefSeq" id="WP_110665260.1">
    <property type="nucleotide sequence ID" value="NZ_PYBW01000011.1"/>
</dbReference>
<evidence type="ECO:0000256" key="5">
    <source>
        <dbReference type="ARBA" id="ARBA00023136"/>
    </source>
</evidence>
<dbReference type="GO" id="GO:0046872">
    <property type="term" value="F:metal ion binding"/>
    <property type="evidence" value="ECO:0007669"/>
    <property type="project" value="UniProtKB-KW"/>
</dbReference>
<evidence type="ECO:0008006" key="11">
    <source>
        <dbReference type="Google" id="ProtNLM"/>
    </source>
</evidence>
<comment type="caution">
    <text evidence="9">The sequence shown here is derived from an EMBL/GenBank/DDBJ whole genome shotgun (WGS) entry which is preliminary data.</text>
</comment>
<dbReference type="Pfam" id="PF05875">
    <property type="entry name" value="Ceramidase"/>
    <property type="match status" value="1"/>
</dbReference>
<evidence type="ECO:0000256" key="2">
    <source>
        <dbReference type="ARBA" id="ARBA00022692"/>
    </source>
</evidence>
<feature type="transmembrane region" description="Helical" evidence="8">
    <location>
        <begin position="140"/>
        <end position="156"/>
    </location>
</feature>
<keyword evidence="3" id="KW-0378">Hydrolase</keyword>
<keyword evidence="2 8" id="KW-0812">Transmembrane</keyword>
<feature type="binding site" evidence="7">
    <location>
        <position position="199"/>
    </location>
    <ligand>
        <name>Zn(2+)</name>
        <dbReference type="ChEBI" id="CHEBI:29105"/>
        <note>catalytic</note>
    </ligand>
</feature>
<evidence type="ECO:0000256" key="6">
    <source>
        <dbReference type="PIRSR" id="PIRSR608901-1"/>
    </source>
</evidence>
<reference evidence="9 10" key="1">
    <citation type="submission" date="2018-03" db="EMBL/GenBank/DDBJ databases">
        <title>Bioinformatic expansion and discovery of thiopeptide antibiotics.</title>
        <authorList>
            <person name="Schwalen C.J."/>
            <person name="Hudson G.A."/>
            <person name="Mitchell D.A."/>
        </authorList>
    </citation>
    <scope>NUCLEOTIDE SEQUENCE [LARGE SCALE GENOMIC DNA]</scope>
    <source>
        <strain evidence="9 10">ATCC 21389</strain>
    </source>
</reference>
<evidence type="ECO:0000256" key="7">
    <source>
        <dbReference type="PIRSR" id="PIRSR608901-2"/>
    </source>
</evidence>
<name>A0A2V4NMD5_9ACTN</name>
<dbReference type="GO" id="GO:0016811">
    <property type="term" value="F:hydrolase activity, acting on carbon-nitrogen (but not peptide) bonds, in linear amides"/>
    <property type="evidence" value="ECO:0007669"/>
    <property type="project" value="InterPro"/>
</dbReference>
<feature type="transmembrane region" description="Helical" evidence="8">
    <location>
        <begin position="86"/>
        <end position="105"/>
    </location>
</feature>
<organism evidence="9 10">
    <name type="scientific">Streptomyces tateyamensis</name>
    <dbReference type="NCBI Taxonomy" id="565073"/>
    <lineage>
        <taxon>Bacteria</taxon>
        <taxon>Bacillati</taxon>
        <taxon>Actinomycetota</taxon>
        <taxon>Actinomycetes</taxon>
        <taxon>Kitasatosporales</taxon>
        <taxon>Streptomycetaceae</taxon>
        <taxon>Streptomyces</taxon>
    </lineage>
</organism>
<evidence type="ECO:0000256" key="8">
    <source>
        <dbReference type="SAM" id="Phobius"/>
    </source>
</evidence>
<dbReference type="InterPro" id="IPR008901">
    <property type="entry name" value="ACER"/>
</dbReference>
<feature type="binding site" evidence="7">
    <location>
        <position position="203"/>
    </location>
    <ligand>
        <name>Zn(2+)</name>
        <dbReference type="ChEBI" id="CHEBI:29105"/>
        <note>catalytic</note>
    </ligand>
</feature>
<feature type="binding site" evidence="6">
    <location>
        <position position="12"/>
    </location>
    <ligand>
        <name>Ca(2+)</name>
        <dbReference type="ChEBI" id="CHEBI:29108"/>
    </ligand>
</feature>
<evidence type="ECO:0000256" key="1">
    <source>
        <dbReference type="ARBA" id="ARBA00004141"/>
    </source>
</evidence>
<evidence type="ECO:0000313" key="9">
    <source>
        <dbReference type="EMBL" id="PYC87698.1"/>
    </source>
</evidence>
<dbReference type="Proteomes" id="UP000248039">
    <property type="component" value="Unassembled WGS sequence"/>
</dbReference>
<dbReference type="EMBL" id="PYBW01000011">
    <property type="protein sequence ID" value="PYC87698.1"/>
    <property type="molecule type" value="Genomic_DNA"/>
</dbReference>
<keyword evidence="7" id="KW-0862">Zinc</keyword>
<feature type="binding site" evidence="6">
    <location>
        <position position="21"/>
    </location>
    <ligand>
        <name>Ca(2+)</name>
        <dbReference type="ChEBI" id="CHEBI:29108"/>
    </ligand>
</feature>
<feature type="transmembrane region" description="Helical" evidence="8">
    <location>
        <begin position="54"/>
        <end position="74"/>
    </location>
</feature>
<dbReference type="GO" id="GO:0006672">
    <property type="term" value="P:ceramide metabolic process"/>
    <property type="evidence" value="ECO:0007669"/>
    <property type="project" value="InterPro"/>
</dbReference>
<feature type="transmembrane region" description="Helical" evidence="8">
    <location>
        <begin position="25"/>
        <end position="42"/>
    </location>
</feature>
<evidence type="ECO:0000256" key="4">
    <source>
        <dbReference type="ARBA" id="ARBA00022989"/>
    </source>
</evidence>
<sequence>MNLNEHVFDYCERTTAAFWSEPVNAISNASFLLAAWAIWRMLAPDRAAGRRTPVSIAFTTPLMVCIGLGSFAFHTIGTRWAQVLDVAPIGLYVLWYLGSYLLWFHRRPIKQALLGVGAFIVFLALFIAVAGPYIPNKSGTYIPVLLLLIGITATLRRSPDAELRPYAAPFAWSTLVFAISLTARTLDERVCGALPTGTHFLWHLGDGLLVYLTSRTLINHWHARTATTHTQTADPAGTAQPVSP</sequence>
<feature type="binding site" evidence="7">
    <location>
        <position position="74"/>
    </location>
    <ligand>
        <name>Zn(2+)</name>
        <dbReference type="ChEBI" id="CHEBI:29105"/>
        <note>catalytic</note>
    </ligand>
</feature>
<evidence type="ECO:0000313" key="10">
    <source>
        <dbReference type="Proteomes" id="UP000248039"/>
    </source>
</evidence>
<feature type="transmembrane region" description="Helical" evidence="8">
    <location>
        <begin position="112"/>
        <end position="134"/>
    </location>
</feature>
<gene>
    <name evidence="9" type="ORF">C7C46_02815</name>
</gene>
<accession>A0A2V4NMD5</accession>
<keyword evidence="10" id="KW-1185">Reference proteome</keyword>
<keyword evidence="6" id="KW-0106">Calcium</keyword>
<feature type="binding site" evidence="6">
    <location>
        <position position="9"/>
    </location>
    <ligand>
        <name>Ca(2+)</name>
        <dbReference type="ChEBI" id="CHEBI:29108"/>
    </ligand>
</feature>
<evidence type="ECO:0000256" key="3">
    <source>
        <dbReference type="ARBA" id="ARBA00022801"/>
    </source>
</evidence>
<keyword evidence="4 8" id="KW-1133">Transmembrane helix</keyword>
<keyword evidence="5 8" id="KW-0472">Membrane</keyword>
<keyword evidence="6" id="KW-0479">Metal-binding</keyword>
<dbReference type="OrthoDB" id="277121at2"/>
<comment type="cofactor">
    <cofactor evidence="7">
        <name>Zn(2+)</name>
        <dbReference type="ChEBI" id="CHEBI:29105"/>
    </cofactor>
</comment>
<comment type="subcellular location">
    <subcellularLocation>
        <location evidence="1">Membrane</location>
        <topology evidence="1">Multi-pass membrane protein</topology>
    </subcellularLocation>
</comment>
<dbReference type="GO" id="GO:0016020">
    <property type="term" value="C:membrane"/>
    <property type="evidence" value="ECO:0007669"/>
    <property type="project" value="UniProtKB-SubCell"/>
</dbReference>
<proteinExistence type="predicted"/>
<protein>
    <recommendedName>
        <fullName evidence="11">Ceramidase</fullName>
    </recommendedName>
</protein>